<accession>A0A9D2WPD0</accession>
<sequence>MLSRTQLLVILTSLLIFLGCGGCGNQPAENDAVRATEALMRSDALLQHFKSVHPDKEVIVFARADVNNTGNDDRVVIYRDTRDQNMMVVVFDAAGKLQCSNKVPAPATNQMIQFKDIDERPPLEFIASGVKGANYGYAIFRLEAGVLSDLFGEGMEDCC</sequence>
<keyword evidence="2" id="KW-1185">Reference proteome</keyword>
<dbReference type="Proteomes" id="UP000798488">
    <property type="component" value="Unassembled WGS sequence"/>
</dbReference>
<dbReference type="NCBIfam" id="NF040734">
    <property type="entry name" value="CC-COOH_SaoC"/>
    <property type="match status" value="1"/>
</dbReference>
<reference evidence="1" key="1">
    <citation type="submission" date="2016-02" db="EMBL/GenBank/DDBJ databases">
        <title>Draft Genome Sequence of Sporotomaculum syntrophicum Strain FB, a Syntrophic Benzoate Degrader.</title>
        <authorList>
            <person name="Nobu M.K."/>
            <person name="Narihiro T."/>
            <person name="Qiu Y.-L."/>
            <person name="Ohashi A."/>
            <person name="Liu W.-T."/>
            <person name="Yuji S."/>
        </authorList>
    </citation>
    <scope>NUCLEOTIDE SEQUENCE</scope>
    <source>
        <strain evidence="1">FB</strain>
    </source>
</reference>
<dbReference type="PROSITE" id="PS51257">
    <property type="entry name" value="PROKAR_LIPOPROTEIN"/>
    <property type="match status" value="1"/>
</dbReference>
<evidence type="ECO:0000313" key="2">
    <source>
        <dbReference type="Proteomes" id="UP000798488"/>
    </source>
</evidence>
<evidence type="ECO:0000313" key="1">
    <source>
        <dbReference type="EMBL" id="KAF1084172.1"/>
    </source>
</evidence>
<comment type="caution">
    <text evidence="1">The sequence shown here is derived from an EMBL/GenBank/DDBJ whole genome shotgun (WGS) entry which is preliminary data.</text>
</comment>
<protein>
    <recommendedName>
        <fullName evidence="3">Lipoprotein</fullName>
    </recommendedName>
</protein>
<dbReference type="RefSeq" id="WP_161822866.1">
    <property type="nucleotide sequence ID" value="NZ_LSRS01000006.1"/>
</dbReference>
<gene>
    <name evidence="1" type="ORF">SPSYN_02576</name>
</gene>
<name>A0A9D2WPD0_9FIRM</name>
<organism evidence="1 2">
    <name type="scientific">Sporotomaculum syntrophicum</name>
    <dbReference type="NCBI Taxonomy" id="182264"/>
    <lineage>
        <taxon>Bacteria</taxon>
        <taxon>Bacillati</taxon>
        <taxon>Bacillota</taxon>
        <taxon>Clostridia</taxon>
        <taxon>Eubacteriales</taxon>
        <taxon>Desulfallaceae</taxon>
        <taxon>Sporotomaculum</taxon>
    </lineage>
</organism>
<evidence type="ECO:0008006" key="3">
    <source>
        <dbReference type="Google" id="ProtNLM"/>
    </source>
</evidence>
<proteinExistence type="predicted"/>
<dbReference type="AlphaFoldDB" id="A0A9D2WPD0"/>
<dbReference type="OrthoDB" id="1701802at2"/>
<dbReference type="EMBL" id="LSRS01000006">
    <property type="protein sequence ID" value="KAF1084172.1"/>
    <property type="molecule type" value="Genomic_DNA"/>
</dbReference>